<dbReference type="InterPro" id="IPR047647">
    <property type="entry name" value="ISAs1_transpos"/>
</dbReference>
<evidence type="ECO:0000259" key="4">
    <source>
        <dbReference type="Pfam" id="PF13808"/>
    </source>
</evidence>
<dbReference type="InterPro" id="IPR032806">
    <property type="entry name" value="YbfD_N"/>
</dbReference>
<dbReference type="Pfam" id="PF01609">
    <property type="entry name" value="DDE_Tnp_1"/>
    <property type="match status" value="1"/>
</dbReference>
<evidence type="ECO:0000259" key="3">
    <source>
        <dbReference type="Pfam" id="PF01609"/>
    </source>
</evidence>
<feature type="domain" description="Transposase IS4-like" evidence="3">
    <location>
        <begin position="148"/>
        <end position="374"/>
    </location>
</feature>
<keyword evidence="2" id="KW-0812">Transmembrane</keyword>
<evidence type="ECO:0000256" key="2">
    <source>
        <dbReference type="SAM" id="Phobius"/>
    </source>
</evidence>
<proteinExistence type="predicted"/>
<comment type="caution">
    <text evidence="5">The sequence shown here is derived from an EMBL/GenBank/DDBJ whole genome shotgun (WGS) entry which is preliminary data.</text>
</comment>
<evidence type="ECO:0000313" key="6">
    <source>
        <dbReference type="Proteomes" id="UP000331127"/>
    </source>
</evidence>
<dbReference type="Pfam" id="PF13808">
    <property type="entry name" value="DDE_Tnp_1_assoc"/>
    <property type="match status" value="1"/>
</dbReference>
<dbReference type="NCBIfam" id="NF033564">
    <property type="entry name" value="transpos_ISAs1"/>
    <property type="match status" value="1"/>
</dbReference>
<evidence type="ECO:0000256" key="1">
    <source>
        <dbReference type="SAM" id="MobiDB-lite"/>
    </source>
</evidence>
<evidence type="ECO:0000313" key="5">
    <source>
        <dbReference type="EMBL" id="GES12436.1"/>
    </source>
</evidence>
<feature type="domain" description="H repeat-associated protein N-terminal" evidence="4">
    <location>
        <begin position="37"/>
        <end position="123"/>
    </location>
</feature>
<dbReference type="RefSeq" id="WP_170322729.1">
    <property type="nucleotide sequence ID" value="NZ_BAAAHL010000021.1"/>
</dbReference>
<feature type="region of interest" description="Disordered" evidence="1">
    <location>
        <begin position="1"/>
        <end position="26"/>
    </location>
</feature>
<dbReference type="PANTHER" id="PTHR30298:SF0">
    <property type="entry name" value="PROTEIN YBFL-RELATED"/>
    <property type="match status" value="1"/>
</dbReference>
<organism evidence="5 6">
    <name type="scientific">Acrocarpospora macrocephala</name>
    <dbReference type="NCBI Taxonomy" id="150177"/>
    <lineage>
        <taxon>Bacteria</taxon>
        <taxon>Bacillati</taxon>
        <taxon>Actinomycetota</taxon>
        <taxon>Actinomycetes</taxon>
        <taxon>Streptosporangiales</taxon>
        <taxon>Streptosporangiaceae</taxon>
        <taxon>Acrocarpospora</taxon>
    </lineage>
</organism>
<accession>A0A5M3WVE1</accession>
<protein>
    <submittedName>
        <fullName evidence="5">ISAs1 family transposase</fullName>
    </submittedName>
</protein>
<keyword evidence="6" id="KW-1185">Reference proteome</keyword>
<sequence length="407" mass="43434">MPSNTIATLTRHCRATQSSGSPENLSRLPELPGLADLLDAVPDPRSRRGRRHRIGSLLALCLIAVLSGARSLAAIGRYARDTDPAVLAALGLTRTHGRLAASTVGRLLARIDGDALDAAVGRFLASFAAPALTDNPGQAPANDRDLHGLAIDGKALRGSRTTDGAMVHLLSATLHEGRLVIAQRQIRAKSNEIPAFAPLLAGLDLTGTVVTADALHTQNAHAEQILAQGGDYIFIVKANRPALLRQLKDLPWSHIPLGDRTTGTGHGRGEIRRIKMCGVLPGLPFPGAVQAIQAKRRRVRRTPARTKITITTVYAVTSLKPGRATPARTGGLMRGHWQVEALHHVRDVTFGEDASRVRTASAPRAMAAFRNLAIGFAGALGWTNMAEAVEHYHANPAHALQWFGLTM</sequence>
<reference evidence="5 6" key="1">
    <citation type="submission" date="2019-10" db="EMBL/GenBank/DDBJ databases">
        <title>Whole genome shotgun sequence of Acrocarpospora macrocephala NBRC 16266.</title>
        <authorList>
            <person name="Ichikawa N."/>
            <person name="Kimura A."/>
            <person name="Kitahashi Y."/>
            <person name="Komaki H."/>
            <person name="Oguchi A."/>
        </authorList>
    </citation>
    <scope>NUCLEOTIDE SEQUENCE [LARGE SCALE GENOMIC DNA]</scope>
    <source>
        <strain evidence="5 6">NBRC 16266</strain>
    </source>
</reference>
<dbReference type="InterPro" id="IPR002559">
    <property type="entry name" value="Transposase_11"/>
</dbReference>
<dbReference type="Proteomes" id="UP000331127">
    <property type="component" value="Unassembled WGS sequence"/>
</dbReference>
<dbReference type="GO" id="GO:0006313">
    <property type="term" value="P:DNA transposition"/>
    <property type="evidence" value="ECO:0007669"/>
    <property type="project" value="InterPro"/>
</dbReference>
<keyword evidence="2" id="KW-1133">Transmembrane helix</keyword>
<dbReference type="InterPro" id="IPR051698">
    <property type="entry name" value="Transposase_11-like"/>
</dbReference>
<gene>
    <name evidence="5" type="ORF">Amac_060330</name>
</gene>
<dbReference type="GO" id="GO:0003677">
    <property type="term" value="F:DNA binding"/>
    <property type="evidence" value="ECO:0007669"/>
    <property type="project" value="InterPro"/>
</dbReference>
<dbReference type="PANTHER" id="PTHR30298">
    <property type="entry name" value="H REPEAT-ASSOCIATED PREDICTED TRANSPOSASE"/>
    <property type="match status" value="1"/>
</dbReference>
<dbReference type="EMBL" id="BLAE01000036">
    <property type="protein sequence ID" value="GES12436.1"/>
    <property type="molecule type" value="Genomic_DNA"/>
</dbReference>
<feature type="compositionally biased region" description="Polar residues" evidence="1">
    <location>
        <begin position="15"/>
        <end position="24"/>
    </location>
</feature>
<dbReference type="AlphaFoldDB" id="A0A5M3WVE1"/>
<keyword evidence="2" id="KW-0472">Membrane</keyword>
<name>A0A5M3WVE1_9ACTN</name>
<feature type="transmembrane region" description="Helical" evidence="2">
    <location>
        <begin position="54"/>
        <end position="73"/>
    </location>
</feature>
<dbReference type="GO" id="GO:0004803">
    <property type="term" value="F:transposase activity"/>
    <property type="evidence" value="ECO:0007669"/>
    <property type="project" value="InterPro"/>
</dbReference>